<dbReference type="InterPro" id="IPR036661">
    <property type="entry name" value="Luciferase-like_sf"/>
</dbReference>
<keyword evidence="1" id="KW-0560">Oxidoreductase</keyword>
<evidence type="ECO:0000313" key="1">
    <source>
        <dbReference type="EMBL" id="SFK87676.1"/>
    </source>
</evidence>
<dbReference type="RefSeq" id="WP_245783434.1">
    <property type="nucleotide sequence ID" value="NZ_CBDQZW010000065.1"/>
</dbReference>
<dbReference type="EMBL" id="FORP01000040">
    <property type="protein sequence ID" value="SFK87676.1"/>
    <property type="molecule type" value="Genomic_DNA"/>
</dbReference>
<dbReference type="Proteomes" id="UP000199025">
    <property type="component" value="Unassembled WGS sequence"/>
</dbReference>
<evidence type="ECO:0000313" key="2">
    <source>
        <dbReference type="Proteomes" id="UP000199025"/>
    </source>
</evidence>
<protein>
    <submittedName>
        <fullName evidence="1">Luciferase-like monooxygenase</fullName>
    </submittedName>
</protein>
<dbReference type="AlphaFoldDB" id="A0A1I4D695"/>
<dbReference type="Gene3D" id="3.20.20.30">
    <property type="entry name" value="Luciferase-like domain"/>
    <property type="match status" value="1"/>
</dbReference>
<sequence length="84" mass="8396">MKIGITLPNLVGGTREIPGWAATAEEAGFASLGTAGRFAYPAVSDTVALAAAAAVTERIVIAPGWPAALLAKEVAGSTRCRADG</sequence>
<dbReference type="STRING" id="115433.SAMN05421835_14028"/>
<keyword evidence="1" id="KW-0503">Monooxygenase</keyword>
<name>A0A1I4D695_9PSEU</name>
<reference evidence="1 2" key="1">
    <citation type="submission" date="2016-10" db="EMBL/GenBank/DDBJ databases">
        <authorList>
            <person name="de Groot N.N."/>
        </authorList>
    </citation>
    <scope>NUCLEOTIDE SEQUENCE [LARGE SCALE GENOMIC DNA]</scope>
    <source>
        <strain evidence="1 2">DSM 44468</strain>
    </source>
</reference>
<organism evidence="1 2">
    <name type="scientific">Amycolatopsis sacchari</name>
    <dbReference type="NCBI Taxonomy" id="115433"/>
    <lineage>
        <taxon>Bacteria</taxon>
        <taxon>Bacillati</taxon>
        <taxon>Actinomycetota</taxon>
        <taxon>Actinomycetes</taxon>
        <taxon>Pseudonocardiales</taxon>
        <taxon>Pseudonocardiaceae</taxon>
        <taxon>Amycolatopsis</taxon>
    </lineage>
</organism>
<proteinExistence type="predicted"/>
<dbReference type="SUPFAM" id="SSF51679">
    <property type="entry name" value="Bacterial luciferase-like"/>
    <property type="match status" value="1"/>
</dbReference>
<dbReference type="GO" id="GO:0016705">
    <property type="term" value="F:oxidoreductase activity, acting on paired donors, with incorporation or reduction of molecular oxygen"/>
    <property type="evidence" value="ECO:0007669"/>
    <property type="project" value="InterPro"/>
</dbReference>
<dbReference type="GO" id="GO:0004497">
    <property type="term" value="F:monooxygenase activity"/>
    <property type="evidence" value="ECO:0007669"/>
    <property type="project" value="UniProtKB-KW"/>
</dbReference>
<keyword evidence="2" id="KW-1185">Reference proteome</keyword>
<gene>
    <name evidence="1" type="ORF">SAMN05421835_14028</name>
</gene>
<accession>A0A1I4D695</accession>